<feature type="transmembrane region" description="Helical" evidence="2">
    <location>
        <begin position="133"/>
        <end position="159"/>
    </location>
</feature>
<keyword evidence="2" id="KW-0812">Transmembrane</keyword>
<keyword evidence="5" id="KW-1185">Reference proteome</keyword>
<dbReference type="SMART" id="SM00894">
    <property type="entry name" value="Excalibur"/>
    <property type="match status" value="1"/>
</dbReference>
<evidence type="ECO:0000259" key="3">
    <source>
        <dbReference type="SMART" id="SM00894"/>
    </source>
</evidence>
<proteinExistence type="predicted"/>
<dbReference type="InterPro" id="IPR008613">
    <property type="entry name" value="Excalibur_Ca-bd_domain"/>
</dbReference>
<feature type="compositionally biased region" description="Polar residues" evidence="1">
    <location>
        <begin position="255"/>
        <end position="267"/>
    </location>
</feature>
<name>A0ABQ5NLT4_9BACI</name>
<evidence type="ECO:0000256" key="2">
    <source>
        <dbReference type="SAM" id="Phobius"/>
    </source>
</evidence>
<protein>
    <recommendedName>
        <fullName evidence="3">Excalibur calcium-binding domain-containing protein</fullName>
    </recommendedName>
</protein>
<keyword evidence="2" id="KW-0472">Membrane</keyword>
<gene>
    <name evidence="4" type="ORF">LYSBPC_24380</name>
</gene>
<dbReference type="RefSeq" id="WP_309297430.1">
    <property type="nucleotide sequence ID" value="NZ_BRZA01000002.1"/>
</dbReference>
<evidence type="ECO:0000256" key="1">
    <source>
        <dbReference type="SAM" id="MobiDB-lite"/>
    </source>
</evidence>
<comment type="caution">
    <text evidence="4">The sequence shown here is derived from an EMBL/GenBank/DDBJ whole genome shotgun (WGS) entry which is preliminary data.</text>
</comment>
<keyword evidence="2" id="KW-1133">Transmembrane helix</keyword>
<sequence length="308" mass="35006">MSGNQKKKSSTTEMKELIREKHPDAWLIESVSLESESKADGYGAFTQDKLFIYKLSPEKKLMLINTMNWPEGKSGQVDHFAIKSYFSIDGINLTIANHGKDLQLFLEEQKKDTFTKITRPFYRKIIGFRSKKIGKMVVASFIYLLFIIPFIIGLLGGIVSGIGDITFASKEELQKSEQLLAITEKEADTLKKQIADKDKEIGKLTKLLSEKEKEVQELAAIGEQQKAESQAEIERLKQDMLKKEQAEAEREVANVAQSYTSQQQSPPKNEYYKNCTELRKVYPQGVAANHPAYASKHDRDKDGWACER</sequence>
<organism evidence="4 5">
    <name type="scientific">Lysinibacillus piscis</name>
    <dbReference type="NCBI Taxonomy" id="2518931"/>
    <lineage>
        <taxon>Bacteria</taxon>
        <taxon>Bacillati</taxon>
        <taxon>Bacillota</taxon>
        <taxon>Bacilli</taxon>
        <taxon>Bacillales</taxon>
        <taxon>Bacillaceae</taxon>
        <taxon>Lysinibacillus</taxon>
    </lineage>
</organism>
<dbReference type="EMBL" id="BRZA01000002">
    <property type="protein sequence ID" value="GLC89311.1"/>
    <property type="molecule type" value="Genomic_DNA"/>
</dbReference>
<accession>A0ABQ5NLT4</accession>
<reference evidence="4" key="1">
    <citation type="submission" date="2022-08" db="EMBL/GenBank/DDBJ databases">
        <title>Draft genome sequence of Lysinibacillus sp. strain KH24.</title>
        <authorList>
            <person name="Kanbe H."/>
            <person name="Itoh H."/>
        </authorList>
    </citation>
    <scope>NUCLEOTIDE SEQUENCE</scope>
    <source>
        <strain evidence="4">KH24</strain>
    </source>
</reference>
<feature type="domain" description="Excalibur calcium-binding" evidence="3">
    <location>
        <begin position="271"/>
        <end position="307"/>
    </location>
</feature>
<dbReference type="Pfam" id="PF05901">
    <property type="entry name" value="Excalibur"/>
    <property type="match status" value="1"/>
</dbReference>
<evidence type="ECO:0000313" key="5">
    <source>
        <dbReference type="Proteomes" id="UP001065593"/>
    </source>
</evidence>
<feature type="region of interest" description="Disordered" evidence="1">
    <location>
        <begin position="247"/>
        <end position="270"/>
    </location>
</feature>
<evidence type="ECO:0000313" key="4">
    <source>
        <dbReference type="EMBL" id="GLC89311.1"/>
    </source>
</evidence>
<dbReference type="Proteomes" id="UP001065593">
    <property type="component" value="Unassembled WGS sequence"/>
</dbReference>